<feature type="region of interest" description="Disordered" evidence="1">
    <location>
        <begin position="110"/>
        <end position="167"/>
    </location>
</feature>
<feature type="region of interest" description="Disordered" evidence="1">
    <location>
        <begin position="1"/>
        <end position="61"/>
    </location>
</feature>
<keyword evidence="3" id="KW-1185">Reference proteome</keyword>
<sequence length="280" mass="30779">MAPDVQHYDPWAPGYVPPGPDLSQADDPDYPFNNPLSAPVRDDQGTTEPSANNHPVENEDPSRILSDALKRMFDCMTLCDDTSSGPERVVQNVQVNTYHNHGAVPSIHTDNAGESHLEIGNNDTNNCNKTSDSTQVNEGHDSGKETPTPGYQDTPTLGPQDTPAPDTYHRWMPPVPEYRNVCGVGNSRDHRSTCPFVHTGQIKPYWKIIGHLPFDTRGGKDEMIPRTDWQHFGSISTTMILDLLVFGEGTVAASIRVYVLASLTVNAHSYMEDANKAAIT</sequence>
<organism evidence="2 3">
    <name type="scientific">Bimuria novae-zelandiae CBS 107.79</name>
    <dbReference type="NCBI Taxonomy" id="1447943"/>
    <lineage>
        <taxon>Eukaryota</taxon>
        <taxon>Fungi</taxon>
        <taxon>Dikarya</taxon>
        <taxon>Ascomycota</taxon>
        <taxon>Pezizomycotina</taxon>
        <taxon>Dothideomycetes</taxon>
        <taxon>Pleosporomycetidae</taxon>
        <taxon>Pleosporales</taxon>
        <taxon>Massarineae</taxon>
        <taxon>Didymosphaeriaceae</taxon>
        <taxon>Bimuria</taxon>
    </lineage>
</organism>
<evidence type="ECO:0000313" key="3">
    <source>
        <dbReference type="Proteomes" id="UP000800036"/>
    </source>
</evidence>
<accession>A0A6A5VKM5</accession>
<evidence type="ECO:0000256" key="1">
    <source>
        <dbReference type="SAM" id="MobiDB-lite"/>
    </source>
</evidence>
<evidence type="ECO:0000313" key="2">
    <source>
        <dbReference type="EMBL" id="KAF1976272.1"/>
    </source>
</evidence>
<feature type="compositionally biased region" description="Polar residues" evidence="1">
    <location>
        <begin position="121"/>
        <end position="137"/>
    </location>
</feature>
<dbReference type="AlphaFoldDB" id="A0A6A5VKM5"/>
<reference evidence="2" key="1">
    <citation type="journal article" date="2020" name="Stud. Mycol.">
        <title>101 Dothideomycetes genomes: a test case for predicting lifestyles and emergence of pathogens.</title>
        <authorList>
            <person name="Haridas S."/>
            <person name="Albert R."/>
            <person name="Binder M."/>
            <person name="Bloem J."/>
            <person name="Labutti K."/>
            <person name="Salamov A."/>
            <person name="Andreopoulos B."/>
            <person name="Baker S."/>
            <person name="Barry K."/>
            <person name="Bills G."/>
            <person name="Bluhm B."/>
            <person name="Cannon C."/>
            <person name="Castanera R."/>
            <person name="Culley D."/>
            <person name="Daum C."/>
            <person name="Ezra D."/>
            <person name="Gonzalez J."/>
            <person name="Henrissat B."/>
            <person name="Kuo A."/>
            <person name="Liang C."/>
            <person name="Lipzen A."/>
            <person name="Lutzoni F."/>
            <person name="Magnuson J."/>
            <person name="Mondo S."/>
            <person name="Nolan M."/>
            <person name="Ohm R."/>
            <person name="Pangilinan J."/>
            <person name="Park H.-J."/>
            <person name="Ramirez L."/>
            <person name="Alfaro M."/>
            <person name="Sun H."/>
            <person name="Tritt A."/>
            <person name="Yoshinaga Y."/>
            <person name="Zwiers L.-H."/>
            <person name="Turgeon B."/>
            <person name="Goodwin S."/>
            <person name="Spatafora J."/>
            <person name="Crous P."/>
            <person name="Grigoriev I."/>
        </authorList>
    </citation>
    <scope>NUCLEOTIDE SEQUENCE</scope>
    <source>
        <strain evidence="2">CBS 107.79</strain>
    </source>
</reference>
<dbReference type="Proteomes" id="UP000800036">
    <property type="component" value="Unassembled WGS sequence"/>
</dbReference>
<gene>
    <name evidence="2" type="ORF">BU23DRAFT_565953</name>
</gene>
<dbReference type="EMBL" id="ML976667">
    <property type="protein sequence ID" value="KAF1976272.1"/>
    <property type="molecule type" value="Genomic_DNA"/>
</dbReference>
<feature type="compositionally biased region" description="Polar residues" evidence="1">
    <location>
        <begin position="46"/>
        <end position="55"/>
    </location>
</feature>
<feature type="compositionally biased region" description="Polar residues" evidence="1">
    <location>
        <begin position="149"/>
        <end position="159"/>
    </location>
</feature>
<proteinExistence type="predicted"/>
<protein>
    <submittedName>
        <fullName evidence="2">Uncharacterized protein</fullName>
    </submittedName>
</protein>
<name>A0A6A5VKM5_9PLEO</name>